<feature type="domain" description="BioF2-like acetyltransferase" evidence="1">
    <location>
        <begin position="166"/>
        <end position="296"/>
    </location>
</feature>
<evidence type="ECO:0000313" key="3">
    <source>
        <dbReference type="Proteomes" id="UP001606303"/>
    </source>
</evidence>
<evidence type="ECO:0000259" key="1">
    <source>
        <dbReference type="Pfam" id="PF13480"/>
    </source>
</evidence>
<feature type="domain" description="BioF2-like acetyltransferase" evidence="1">
    <location>
        <begin position="538"/>
        <end position="676"/>
    </location>
</feature>
<protein>
    <submittedName>
        <fullName evidence="2">GNAT family N-acetyltransferase</fullName>
    </submittedName>
</protein>
<proteinExistence type="predicted"/>
<dbReference type="Pfam" id="PF13480">
    <property type="entry name" value="Acetyltransf_6"/>
    <property type="match status" value="2"/>
</dbReference>
<dbReference type="RefSeq" id="WP_394383046.1">
    <property type="nucleotide sequence ID" value="NZ_JBIGIB010000002.1"/>
</dbReference>
<organism evidence="2 3">
    <name type="scientific">Pelomonas baiyunensis</name>
    <dbReference type="NCBI Taxonomy" id="3299026"/>
    <lineage>
        <taxon>Bacteria</taxon>
        <taxon>Pseudomonadati</taxon>
        <taxon>Pseudomonadota</taxon>
        <taxon>Betaproteobacteria</taxon>
        <taxon>Burkholderiales</taxon>
        <taxon>Sphaerotilaceae</taxon>
        <taxon>Roseateles</taxon>
    </lineage>
</organism>
<dbReference type="EMBL" id="JBIGIB010000002">
    <property type="protein sequence ID" value="MFG6466425.1"/>
    <property type="molecule type" value="Genomic_DNA"/>
</dbReference>
<name>A0ABW7GXP0_9BURK</name>
<sequence length="730" mass="82285">MSASLSWHLERLPPSDGLGRHREAWDRLNQQLMAGHAMLDSQFVEPMLRHFAPPGVQLAIGTRDGQVAAMVVLNAHARGLGVWATFLPSQAQIGLALIPPDGDVTGLFAQLPGYASELDLLCNDGRFVDFRSLAGDPPKRSLPHSLTMNVNLRGSFDDYWAQRPRKLIQNMRRYLRRLQNESPINGLRVITTAADMPAAVARYAELEGRGWKGREGTAVQAGTPQGQFYVDVLSRFAARDQALVYELWLGDVLLASRLLLLRGDMAVMLKTAFDEQFERFAPGRILLLKTLEDLFSRIPGGVVEFYTNAEADLLAWSTSQRWIHHVSFYRHTGLPVLFAALRRSTRIWRAKKKPRHIDTDFMVERSGSIVETFKHPRDLPDDARALLRRQEDAYVEFGADWFGLLADTVFRGESHVVLYVLRRQGRALAVLPVGVQDSGTGIEIGALANYYTTLYSPTLAADLSAEDLMPLLVALRRQHRAYAYRFWPMDPTAKEFGLLRDALRLAGLQAHEYFAFGNWYLQVNSDWADYLKHRSGQLRSTIKRMTKRLAAEPGGRLEIIQDAADVDRGIAAYEAVYGASWKVPEPYPEFIPGLIRLCARRGWLRLGIAWIGDQPIAAQLWIVNGSRAHIYKVAYDENFKHIAPGTLVTALLLEQAIDRDQVTEVDYLIGDDAYKKTWMSHRRERFGLIAYDPATLRGLYGLGRQAIGNAWRRLRSTVSQRSLPPDNSTA</sequence>
<reference evidence="2 3" key="1">
    <citation type="submission" date="2024-08" db="EMBL/GenBank/DDBJ databases">
        <authorList>
            <person name="Lu H."/>
        </authorList>
    </citation>
    <scope>NUCLEOTIDE SEQUENCE [LARGE SCALE GENOMIC DNA]</scope>
    <source>
        <strain evidence="2 3">BYS87W</strain>
    </source>
</reference>
<gene>
    <name evidence="2" type="ORF">ACG01O_07405</name>
</gene>
<dbReference type="SUPFAM" id="SSF55729">
    <property type="entry name" value="Acyl-CoA N-acyltransferases (Nat)"/>
    <property type="match status" value="2"/>
</dbReference>
<dbReference type="Proteomes" id="UP001606303">
    <property type="component" value="Unassembled WGS sequence"/>
</dbReference>
<evidence type="ECO:0000313" key="2">
    <source>
        <dbReference type="EMBL" id="MFG6466425.1"/>
    </source>
</evidence>
<dbReference type="Gene3D" id="3.40.630.30">
    <property type="match status" value="1"/>
</dbReference>
<keyword evidence="3" id="KW-1185">Reference proteome</keyword>
<comment type="caution">
    <text evidence="2">The sequence shown here is derived from an EMBL/GenBank/DDBJ whole genome shotgun (WGS) entry which is preliminary data.</text>
</comment>
<accession>A0ABW7GXP0</accession>
<dbReference type="InterPro" id="IPR016181">
    <property type="entry name" value="Acyl_CoA_acyltransferase"/>
</dbReference>
<dbReference type="InterPro" id="IPR038740">
    <property type="entry name" value="BioF2-like_GNAT_dom"/>
</dbReference>